<evidence type="ECO:0000256" key="1">
    <source>
        <dbReference type="SAM" id="MobiDB-lite"/>
    </source>
</evidence>
<gene>
    <name evidence="2" type="ORF">B5V51_5489</name>
</gene>
<feature type="compositionally biased region" description="Basic and acidic residues" evidence="1">
    <location>
        <begin position="338"/>
        <end position="348"/>
    </location>
</feature>
<dbReference type="AlphaFoldDB" id="A0A2A4K2M4"/>
<feature type="compositionally biased region" description="Basic and acidic residues" evidence="1">
    <location>
        <begin position="611"/>
        <end position="624"/>
    </location>
</feature>
<dbReference type="InterPro" id="IPR009078">
    <property type="entry name" value="Ferritin-like_SF"/>
</dbReference>
<reference evidence="2" key="1">
    <citation type="submission" date="2017-09" db="EMBL/GenBank/DDBJ databases">
        <title>Contemporary evolution of a Lepidopteran species, Heliothis virescens, in response to modern agricultural practices.</title>
        <authorList>
            <person name="Fritz M.L."/>
            <person name="Deyonke A.M."/>
            <person name="Papanicolaou A."/>
            <person name="Micinski S."/>
            <person name="Westbrook J."/>
            <person name="Gould F."/>
        </authorList>
    </citation>
    <scope>NUCLEOTIDE SEQUENCE [LARGE SCALE GENOMIC DNA]</scope>
    <source>
        <strain evidence="2">HvINT-</strain>
        <tissue evidence="2">Whole body</tissue>
    </source>
</reference>
<dbReference type="InterPro" id="IPR032134">
    <property type="entry name" value="DUF4816"/>
</dbReference>
<organism evidence="2">
    <name type="scientific">Heliothis virescens</name>
    <name type="common">Tobacco budworm moth</name>
    <dbReference type="NCBI Taxonomy" id="7102"/>
    <lineage>
        <taxon>Eukaryota</taxon>
        <taxon>Metazoa</taxon>
        <taxon>Ecdysozoa</taxon>
        <taxon>Arthropoda</taxon>
        <taxon>Hexapoda</taxon>
        <taxon>Insecta</taxon>
        <taxon>Pterygota</taxon>
        <taxon>Neoptera</taxon>
        <taxon>Endopterygota</taxon>
        <taxon>Lepidoptera</taxon>
        <taxon>Glossata</taxon>
        <taxon>Ditrysia</taxon>
        <taxon>Noctuoidea</taxon>
        <taxon>Noctuidae</taxon>
        <taxon>Heliothinae</taxon>
        <taxon>Heliothis</taxon>
    </lineage>
</organism>
<dbReference type="Pfam" id="PF16086">
    <property type="entry name" value="DUF4816"/>
    <property type="match status" value="3"/>
</dbReference>
<feature type="compositionally biased region" description="Low complexity" evidence="1">
    <location>
        <begin position="648"/>
        <end position="667"/>
    </location>
</feature>
<feature type="region of interest" description="Disordered" evidence="1">
    <location>
        <begin position="111"/>
        <end position="151"/>
    </location>
</feature>
<dbReference type="EMBL" id="NWSH01000249">
    <property type="protein sequence ID" value="PCG78023.1"/>
    <property type="molecule type" value="Genomic_DNA"/>
</dbReference>
<accession>A0A2A4K2M4</accession>
<feature type="region of interest" description="Disordered" evidence="1">
    <location>
        <begin position="338"/>
        <end position="358"/>
    </location>
</feature>
<evidence type="ECO:0000313" key="2">
    <source>
        <dbReference type="EMBL" id="PCG78023.1"/>
    </source>
</evidence>
<comment type="caution">
    <text evidence="2">The sequence shown here is derived from an EMBL/GenBank/DDBJ whole genome shotgun (WGS) entry which is preliminary data.</text>
</comment>
<sequence length="667" mass="78116">MSQSMKKCVIIDTEDEWHVKQNGWLVDVTSDERGRHNCVENTAARESCTYTDYVSQACPARALIAWPQFLFTKHFLLQNPSKTCHTPQCKPGVSRARFDSLAPVPVHQTLPAAEPVENLSHSDEFSPNSSKRQSRKIEPSVRNIKSTKDPVQQVLEKPTEMVVGFSWDGGCCPRTPAALAALAGSGAAGGVAVKVSARGAPPPLMGCTSPYIKTNSSDLASGTAVPRLIMRGTWSQVITLAVILQIALVSGKALIPQNQQTQQQVEQSVQQNAQKRVGYDYPAPPLDLVNPFQDHDDLHAHDDHHEVIDHHDDHHEHEHHDFGDHDLHEHHAIHEEHHVEEHHEEHHEHHDHHDHHDPGYWKKKLIWKPGWKKIWKPAKKQIWKPSWKKIWKPVWVPTKKPVWKEIKVPDWKKIYKPEWKPIKVPAWKDIKVPDWKKITVPVYKDIVVPGWKEIQVPAWKKVWIPEWVKVGIPGEKYLGKDHDGWEYTSHDLWKKKLVWKPIWKKYWKPAKKQIWIPDKKLVWKDEWKQIWKNEKKQIWVDDKKLVWKEAWQQIWKPSKKLIWVPDKKLEWKEAWKQIWVPAWKEIWVPGVKKIWRPVWISEWFPSPDHHEHHHESHGWDRSDNVDNNTAESRKSIAVQQAPQKREPQQQAPQKQEPKSQQSWLFPK</sequence>
<proteinExistence type="predicted"/>
<dbReference type="SUPFAM" id="SSF47240">
    <property type="entry name" value="Ferritin-like"/>
    <property type="match status" value="1"/>
</dbReference>
<dbReference type="STRING" id="7102.A0A2A4K2M4"/>
<name>A0A2A4K2M4_HELVI</name>
<protein>
    <submittedName>
        <fullName evidence="2">Uncharacterized protein</fullName>
    </submittedName>
</protein>
<dbReference type="PANTHER" id="PTHR21698:SF6">
    <property type="match status" value="1"/>
</dbReference>
<feature type="region of interest" description="Disordered" evidence="1">
    <location>
        <begin position="611"/>
        <end position="667"/>
    </location>
</feature>
<dbReference type="PANTHER" id="PTHR21698">
    <property type="entry name" value="PROTEIN (PUTATIVE)-RELATED"/>
    <property type="match status" value="1"/>
</dbReference>